<dbReference type="InterPro" id="IPR004853">
    <property type="entry name" value="Sugar_P_trans_dom"/>
</dbReference>
<protein>
    <recommendedName>
        <fullName evidence="7">Sugar phosphate transporter domain-containing protein</fullName>
    </recommendedName>
</protein>
<dbReference type="SUPFAM" id="SSF103481">
    <property type="entry name" value="Multidrug resistance efflux transporter EmrE"/>
    <property type="match status" value="1"/>
</dbReference>
<keyword evidence="3 6" id="KW-1133">Transmembrane helix</keyword>
<name>A0ABP9XVI0_9FUNG</name>
<organism evidence="8 9">
    <name type="scientific">Helicostylum pulchrum</name>
    <dbReference type="NCBI Taxonomy" id="562976"/>
    <lineage>
        <taxon>Eukaryota</taxon>
        <taxon>Fungi</taxon>
        <taxon>Fungi incertae sedis</taxon>
        <taxon>Mucoromycota</taxon>
        <taxon>Mucoromycotina</taxon>
        <taxon>Mucoromycetes</taxon>
        <taxon>Mucorales</taxon>
        <taxon>Mucorineae</taxon>
        <taxon>Mucoraceae</taxon>
        <taxon>Helicostylum</taxon>
    </lineage>
</organism>
<feature type="transmembrane region" description="Helical" evidence="6">
    <location>
        <begin position="226"/>
        <end position="243"/>
    </location>
</feature>
<dbReference type="Pfam" id="PF03151">
    <property type="entry name" value="TPT"/>
    <property type="match status" value="1"/>
</dbReference>
<dbReference type="InterPro" id="IPR037185">
    <property type="entry name" value="EmrE-like"/>
</dbReference>
<sequence length="435" mass="48512">MTIDAEPSLVRTFSINKTLPPPISTRKKNPHNRTQSISTQPVTQKKKHGRRGSLPIQVHDFVHSPLSPPLAPGAISIKIANPQSNVAAYNVDKHKKSLQNLTYIFTWYFFSTSLSLYNKNLMGRDRFNFNFPLLVSAMHAAIHSVITVLMMSLGGSRWRDRAGNKMNLHDYFYKVVPCGIAAAVEICCSNASLVYITLSFYTMVKSSTPIWVLLFSFLFGFEKPKFLLVAIIGVMVMGVVLTVEGETKYDTVGFTLVLIASIVSGLRWSMTQLLLKHENMGISNPIATLYYLSPIMFVTMFSLSLVFERPFEQFQHSKHFDSALHILESFGLMSIGGFLAFAMTLAELYLIKSTSTITLSVAGISKEIVVIVLAVLIYGDVLTPKNLLGLAISIIGIISYNYYKISKEPEKGQYQMIPLHSSDATTSPSQRNLRD</sequence>
<keyword evidence="9" id="KW-1185">Reference proteome</keyword>
<evidence type="ECO:0000256" key="4">
    <source>
        <dbReference type="ARBA" id="ARBA00023136"/>
    </source>
</evidence>
<evidence type="ECO:0000256" key="5">
    <source>
        <dbReference type="SAM" id="MobiDB-lite"/>
    </source>
</evidence>
<feature type="region of interest" description="Disordered" evidence="5">
    <location>
        <begin position="16"/>
        <end position="50"/>
    </location>
</feature>
<evidence type="ECO:0000256" key="3">
    <source>
        <dbReference type="ARBA" id="ARBA00022989"/>
    </source>
</evidence>
<proteinExistence type="predicted"/>
<feature type="transmembrane region" description="Helical" evidence="6">
    <location>
        <begin position="249"/>
        <end position="268"/>
    </location>
</feature>
<dbReference type="InterPro" id="IPR050186">
    <property type="entry name" value="TPT_transporter"/>
</dbReference>
<comment type="subcellular location">
    <subcellularLocation>
        <location evidence="1">Membrane</location>
        <topology evidence="1">Multi-pass membrane protein</topology>
    </subcellularLocation>
</comment>
<keyword evidence="2 6" id="KW-0812">Transmembrane</keyword>
<dbReference type="EMBL" id="BAABUJ010000010">
    <property type="protein sequence ID" value="GAA5798393.1"/>
    <property type="molecule type" value="Genomic_DNA"/>
</dbReference>
<feature type="transmembrane region" description="Helical" evidence="6">
    <location>
        <begin position="100"/>
        <end position="117"/>
    </location>
</feature>
<feature type="transmembrane region" description="Helical" evidence="6">
    <location>
        <begin position="129"/>
        <end position="150"/>
    </location>
</feature>
<evidence type="ECO:0000313" key="8">
    <source>
        <dbReference type="EMBL" id="GAA5798393.1"/>
    </source>
</evidence>
<feature type="transmembrane region" description="Helical" evidence="6">
    <location>
        <begin position="385"/>
        <end position="403"/>
    </location>
</feature>
<feature type="domain" description="Sugar phosphate transporter" evidence="7">
    <location>
        <begin position="101"/>
        <end position="401"/>
    </location>
</feature>
<accession>A0ABP9XVI0</accession>
<evidence type="ECO:0000259" key="7">
    <source>
        <dbReference type="Pfam" id="PF03151"/>
    </source>
</evidence>
<feature type="transmembrane region" description="Helical" evidence="6">
    <location>
        <begin position="357"/>
        <end position="379"/>
    </location>
</feature>
<keyword evidence="4 6" id="KW-0472">Membrane</keyword>
<evidence type="ECO:0000313" key="9">
    <source>
        <dbReference type="Proteomes" id="UP001476247"/>
    </source>
</evidence>
<evidence type="ECO:0000256" key="1">
    <source>
        <dbReference type="ARBA" id="ARBA00004141"/>
    </source>
</evidence>
<gene>
    <name evidence="8" type="ORF">HPULCUR_003795</name>
</gene>
<evidence type="ECO:0000256" key="6">
    <source>
        <dbReference type="SAM" id="Phobius"/>
    </source>
</evidence>
<feature type="transmembrane region" description="Helical" evidence="6">
    <location>
        <begin position="327"/>
        <end position="350"/>
    </location>
</feature>
<dbReference type="Proteomes" id="UP001476247">
    <property type="component" value="Unassembled WGS sequence"/>
</dbReference>
<evidence type="ECO:0000256" key="2">
    <source>
        <dbReference type="ARBA" id="ARBA00022692"/>
    </source>
</evidence>
<comment type="caution">
    <text evidence="8">The sequence shown here is derived from an EMBL/GenBank/DDBJ whole genome shotgun (WGS) entry which is preliminary data.</text>
</comment>
<reference evidence="8 9" key="1">
    <citation type="submission" date="2024-04" db="EMBL/GenBank/DDBJ databases">
        <title>genome sequences of Mucor flavus KT1a and Helicostylum pulchrum KT1b strains isolation_sourced from the surface of a dry-aged beef.</title>
        <authorList>
            <person name="Toyotome T."/>
            <person name="Hosono M."/>
            <person name="Torimaru M."/>
            <person name="Fukuda K."/>
            <person name="Mikami N."/>
        </authorList>
    </citation>
    <scope>NUCLEOTIDE SEQUENCE [LARGE SCALE GENOMIC DNA]</scope>
    <source>
        <strain evidence="8 9">KT1b</strain>
    </source>
</reference>
<feature type="transmembrane region" description="Helical" evidence="6">
    <location>
        <begin position="289"/>
        <end position="307"/>
    </location>
</feature>
<dbReference type="PANTHER" id="PTHR11132">
    <property type="entry name" value="SOLUTE CARRIER FAMILY 35"/>
    <property type="match status" value="1"/>
</dbReference>
<feature type="transmembrane region" description="Helical" evidence="6">
    <location>
        <begin position="171"/>
        <end position="192"/>
    </location>
</feature>
<feature type="compositionally biased region" description="Polar residues" evidence="5">
    <location>
        <begin position="32"/>
        <end position="43"/>
    </location>
</feature>